<dbReference type="AlphaFoldDB" id="A0A9P9DGJ4"/>
<protein>
    <submittedName>
        <fullName evidence="2">Alpha/Beta hydrolase protein</fullName>
    </submittedName>
</protein>
<feature type="domain" description="Thioesterase" evidence="1">
    <location>
        <begin position="16"/>
        <end position="241"/>
    </location>
</feature>
<dbReference type="Proteomes" id="UP000700596">
    <property type="component" value="Unassembled WGS sequence"/>
</dbReference>
<dbReference type="Pfam" id="PF00975">
    <property type="entry name" value="Thioesterase"/>
    <property type="match status" value="1"/>
</dbReference>
<comment type="caution">
    <text evidence="2">The sequence shown here is derived from an EMBL/GenBank/DDBJ whole genome shotgun (WGS) entry which is preliminary data.</text>
</comment>
<keyword evidence="2" id="KW-0378">Hydrolase</keyword>
<evidence type="ECO:0000313" key="2">
    <source>
        <dbReference type="EMBL" id="KAH7118749.1"/>
    </source>
</evidence>
<reference evidence="2" key="1">
    <citation type="journal article" date="2021" name="Nat. Commun.">
        <title>Genetic determinants of endophytism in the Arabidopsis root mycobiome.</title>
        <authorList>
            <person name="Mesny F."/>
            <person name="Miyauchi S."/>
            <person name="Thiergart T."/>
            <person name="Pickel B."/>
            <person name="Atanasova L."/>
            <person name="Karlsson M."/>
            <person name="Huettel B."/>
            <person name="Barry K.W."/>
            <person name="Haridas S."/>
            <person name="Chen C."/>
            <person name="Bauer D."/>
            <person name="Andreopoulos W."/>
            <person name="Pangilinan J."/>
            <person name="LaButti K."/>
            <person name="Riley R."/>
            <person name="Lipzen A."/>
            <person name="Clum A."/>
            <person name="Drula E."/>
            <person name="Henrissat B."/>
            <person name="Kohler A."/>
            <person name="Grigoriev I.V."/>
            <person name="Martin F.M."/>
            <person name="Hacquard S."/>
        </authorList>
    </citation>
    <scope>NUCLEOTIDE SEQUENCE</scope>
    <source>
        <strain evidence="2">MPI-CAGE-CH-0243</strain>
    </source>
</reference>
<organism evidence="2 3">
    <name type="scientific">Dendryphion nanum</name>
    <dbReference type="NCBI Taxonomy" id="256645"/>
    <lineage>
        <taxon>Eukaryota</taxon>
        <taxon>Fungi</taxon>
        <taxon>Dikarya</taxon>
        <taxon>Ascomycota</taxon>
        <taxon>Pezizomycotina</taxon>
        <taxon>Dothideomycetes</taxon>
        <taxon>Pleosporomycetidae</taxon>
        <taxon>Pleosporales</taxon>
        <taxon>Torulaceae</taxon>
        <taxon>Dendryphion</taxon>
    </lineage>
</organism>
<dbReference type="EMBL" id="JAGMWT010000012">
    <property type="protein sequence ID" value="KAH7118749.1"/>
    <property type="molecule type" value="Genomic_DNA"/>
</dbReference>
<evidence type="ECO:0000313" key="3">
    <source>
        <dbReference type="Proteomes" id="UP000700596"/>
    </source>
</evidence>
<dbReference type="SUPFAM" id="SSF53474">
    <property type="entry name" value="alpha/beta-Hydrolases"/>
    <property type="match status" value="1"/>
</dbReference>
<feature type="non-terminal residue" evidence="2">
    <location>
        <position position="242"/>
    </location>
</feature>
<dbReference type="GO" id="GO:0016787">
    <property type="term" value="F:hydrolase activity"/>
    <property type="evidence" value="ECO:0007669"/>
    <property type="project" value="UniProtKB-KW"/>
</dbReference>
<keyword evidence="3" id="KW-1185">Reference proteome</keyword>
<dbReference type="OrthoDB" id="329835at2759"/>
<accession>A0A9P9DGJ4</accession>
<dbReference type="InterPro" id="IPR029058">
    <property type="entry name" value="AB_hydrolase_fold"/>
</dbReference>
<name>A0A9P9DGJ4_9PLEO</name>
<feature type="non-terminal residue" evidence="2">
    <location>
        <position position="1"/>
    </location>
</feature>
<dbReference type="Gene3D" id="3.40.50.1820">
    <property type="entry name" value="alpha/beta hydrolase"/>
    <property type="match status" value="1"/>
</dbReference>
<sequence length="242" mass="26098">ASSILLHGDLDNALSTIFAFPGGFGTASTYMPLPAIDPSVAVVGLNSPFLNAPSAFNVTLSELASLYVSEIRRQKAVGPYDLMGYSVGGVIAYEAAHQLIASGERVSRLLLLDSACPALVPPFPLSLLDFFDNIDRFKGTSSYKKKMRDPHIVATLEALYQYTPLPMPDGCSPQTLLIAARHGVDRGMNVTRPAVNELEQIVLQWVLDDRSDFGPGGFGWDRLISGESITVVPVDGNHFSLM</sequence>
<gene>
    <name evidence="2" type="ORF">B0J11DRAFT_398440</name>
</gene>
<evidence type="ECO:0000259" key="1">
    <source>
        <dbReference type="Pfam" id="PF00975"/>
    </source>
</evidence>
<dbReference type="InterPro" id="IPR001031">
    <property type="entry name" value="Thioesterase"/>
</dbReference>
<proteinExistence type="predicted"/>